<dbReference type="Pfam" id="PF10613">
    <property type="entry name" value="Lig_chan-Glu_bd"/>
    <property type="match status" value="1"/>
</dbReference>
<feature type="transmembrane region" description="Helical" evidence="13">
    <location>
        <begin position="408"/>
        <end position="432"/>
    </location>
</feature>
<protein>
    <submittedName>
        <fullName evidence="16">Variant Ionotropic Glutamate Receptor</fullName>
    </submittedName>
</protein>
<dbReference type="Gene3D" id="1.10.287.70">
    <property type="match status" value="1"/>
</dbReference>
<dbReference type="EMBL" id="QCYY01000855">
    <property type="protein sequence ID" value="ROT82235.1"/>
    <property type="molecule type" value="Genomic_DNA"/>
</dbReference>
<comment type="caution">
    <text evidence="16">The sequence shown here is derived from an EMBL/GenBank/DDBJ whole genome shotgun (WGS) entry which is preliminary data.</text>
</comment>
<sequence>MGIASGILLGTILLLRLLLIHANLPSLATKITNPGTSLHLQTLQELLRGPLHGWKTVLYFDPSLGVEVLDRLFRLQAFRTNDHVLVNLEHDGDQWSQNQTSAVLRGGHMVHVVVFQEDFRPFFDSVSLQWNPKYLVVFPFTKTNIKKVLQYEGFKGPEKIVLLGSSERTNELKARHINVYTYFPFARENPIRLLGPWNTETFLSFESIFVDRFPSFEGYNFWLGTWFDDYPYLHQSKTGPEGEGDGVEVEMLDAMARRLNYTYHLTTEPPDLNWGDFENGSWTGMLGMVHSKDKNFTVNYFGYTNERIEAFDHSVSYWNEGFGLALLRPPPLPKWRSVYYPFTLEVWASVTATFVLTVIVMLIQDMLQPEPFLGGVGSTWPYLLRAMFNNSIPRLPKAHWQRLFVGSWWLYCFILTTAYTANLIAFLTIPVFPGRIQTVQQLAESDYRVSMYDYGEFVAGALRTSKDPHYRTLGERLDLHSTDDESMYPVLNGTHAYIESYSYSVVYIFDRYKVKNAYMLREQLYPGHLCWYFQKNTAWKYKFDEAIQHLVESGLIEYWLKIKTEDFLGTDFERKEKLSSEERSNTAISLEHVQGVFFLLLIGWAASFLTFLAEFLTKSAKRQ</sequence>
<feature type="chain" id="PRO_5018701661" evidence="14">
    <location>
        <begin position="23"/>
        <end position="623"/>
    </location>
</feature>
<evidence type="ECO:0000256" key="4">
    <source>
        <dbReference type="ARBA" id="ARBA00022475"/>
    </source>
</evidence>
<keyword evidence="4" id="KW-1003">Cell membrane</keyword>
<evidence type="ECO:0000256" key="9">
    <source>
        <dbReference type="ARBA" id="ARBA00023170"/>
    </source>
</evidence>
<keyword evidence="11" id="KW-1071">Ligand-gated ion channel</keyword>
<evidence type="ECO:0000313" key="16">
    <source>
        <dbReference type="EMBL" id="ROT82235.1"/>
    </source>
</evidence>
<evidence type="ECO:0000259" key="15">
    <source>
        <dbReference type="SMART" id="SM00918"/>
    </source>
</evidence>
<keyword evidence="9 16" id="KW-0675">Receptor</keyword>
<feature type="domain" description="Ionotropic glutamate receptor L-glutamate and glycine-binding" evidence="15">
    <location>
        <begin position="231"/>
        <end position="291"/>
    </location>
</feature>
<evidence type="ECO:0000313" key="17">
    <source>
        <dbReference type="Proteomes" id="UP000283509"/>
    </source>
</evidence>
<feature type="signal peptide" evidence="14">
    <location>
        <begin position="1"/>
        <end position="22"/>
    </location>
</feature>
<dbReference type="PANTHER" id="PTHR42643:SF24">
    <property type="entry name" value="IONOTROPIC RECEPTOR 60A"/>
    <property type="match status" value="1"/>
</dbReference>
<dbReference type="SMART" id="SM00918">
    <property type="entry name" value="Lig_chan-Glu_bd"/>
    <property type="match status" value="1"/>
</dbReference>
<keyword evidence="14" id="KW-0732">Signal</keyword>
<evidence type="ECO:0000256" key="11">
    <source>
        <dbReference type="ARBA" id="ARBA00023286"/>
    </source>
</evidence>
<evidence type="ECO:0000256" key="6">
    <source>
        <dbReference type="ARBA" id="ARBA00022989"/>
    </source>
</evidence>
<dbReference type="SUPFAM" id="SSF53850">
    <property type="entry name" value="Periplasmic binding protein-like II"/>
    <property type="match status" value="1"/>
</dbReference>
<evidence type="ECO:0000256" key="1">
    <source>
        <dbReference type="ARBA" id="ARBA00004651"/>
    </source>
</evidence>
<evidence type="ECO:0000256" key="3">
    <source>
        <dbReference type="ARBA" id="ARBA00022448"/>
    </source>
</evidence>
<proteinExistence type="inferred from homology"/>
<accession>A0A3R7NB10</accession>
<feature type="transmembrane region" description="Helical" evidence="13">
    <location>
        <begin position="595"/>
        <end position="616"/>
    </location>
</feature>
<dbReference type="Pfam" id="PF00060">
    <property type="entry name" value="Lig_chan"/>
    <property type="match status" value="1"/>
</dbReference>
<reference evidence="16 17" key="1">
    <citation type="submission" date="2018-04" db="EMBL/GenBank/DDBJ databases">
        <authorList>
            <person name="Zhang X."/>
            <person name="Yuan J."/>
            <person name="Li F."/>
            <person name="Xiang J."/>
        </authorList>
    </citation>
    <scope>NUCLEOTIDE SEQUENCE [LARGE SCALE GENOMIC DNA]</scope>
    <source>
        <tissue evidence="16">Muscle</tissue>
    </source>
</reference>
<gene>
    <name evidence="16" type="ORF">C7M84_024599</name>
</gene>
<evidence type="ECO:0000256" key="12">
    <source>
        <dbReference type="ARBA" id="ARBA00023303"/>
    </source>
</evidence>
<dbReference type="Gene3D" id="3.40.190.10">
    <property type="entry name" value="Periplasmic binding protein-like II"/>
    <property type="match status" value="1"/>
</dbReference>
<dbReference type="Proteomes" id="UP000283509">
    <property type="component" value="Unassembled WGS sequence"/>
</dbReference>
<dbReference type="GO" id="GO:0015276">
    <property type="term" value="F:ligand-gated monoatomic ion channel activity"/>
    <property type="evidence" value="ECO:0007669"/>
    <property type="project" value="InterPro"/>
</dbReference>
<dbReference type="GO" id="GO:0050906">
    <property type="term" value="P:detection of stimulus involved in sensory perception"/>
    <property type="evidence" value="ECO:0007669"/>
    <property type="project" value="UniProtKB-ARBA"/>
</dbReference>
<keyword evidence="17" id="KW-1185">Reference proteome</keyword>
<keyword evidence="8 13" id="KW-0472">Membrane</keyword>
<dbReference type="PANTHER" id="PTHR42643">
    <property type="entry name" value="IONOTROPIC RECEPTOR 20A-RELATED"/>
    <property type="match status" value="1"/>
</dbReference>
<evidence type="ECO:0000256" key="14">
    <source>
        <dbReference type="SAM" id="SignalP"/>
    </source>
</evidence>
<organism evidence="16 17">
    <name type="scientific">Penaeus vannamei</name>
    <name type="common">Whiteleg shrimp</name>
    <name type="synonym">Litopenaeus vannamei</name>
    <dbReference type="NCBI Taxonomy" id="6689"/>
    <lineage>
        <taxon>Eukaryota</taxon>
        <taxon>Metazoa</taxon>
        <taxon>Ecdysozoa</taxon>
        <taxon>Arthropoda</taxon>
        <taxon>Crustacea</taxon>
        <taxon>Multicrustacea</taxon>
        <taxon>Malacostraca</taxon>
        <taxon>Eumalacostraca</taxon>
        <taxon>Eucarida</taxon>
        <taxon>Decapoda</taxon>
        <taxon>Dendrobranchiata</taxon>
        <taxon>Penaeoidea</taxon>
        <taxon>Penaeidae</taxon>
        <taxon>Penaeus</taxon>
    </lineage>
</organism>
<reference evidence="16 17" key="2">
    <citation type="submission" date="2019-01" db="EMBL/GenBank/DDBJ databases">
        <title>The decoding of complex shrimp genome reveals the adaptation for benthos swimmer, frequently molting mechanism and breeding impact on genome.</title>
        <authorList>
            <person name="Sun Y."/>
            <person name="Gao Y."/>
            <person name="Yu Y."/>
        </authorList>
    </citation>
    <scope>NUCLEOTIDE SEQUENCE [LARGE SCALE GENOMIC DNA]</scope>
    <source>
        <tissue evidence="16">Muscle</tissue>
    </source>
</reference>
<comment type="similarity">
    <text evidence="2">Belongs to the glutamate-gated ion channel (TC 1.A.10.1) family.</text>
</comment>
<keyword evidence="3" id="KW-0813">Transport</keyword>
<feature type="transmembrane region" description="Helical" evidence="13">
    <location>
        <begin position="338"/>
        <end position="363"/>
    </location>
</feature>
<name>A0A3R7NB10_PENVA</name>
<evidence type="ECO:0000256" key="7">
    <source>
        <dbReference type="ARBA" id="ARBA00023065"/>
    </source>
</evidence>
<dbReference type="GO" id="GO:0005886">
    <property type="term" value="C:plasma membrane"/>
    <property type="evidence" value="ECO:0007669"/>
    <property type="project" value="UniProtKB-SubCell"/>
</dbReference>
<evidence type="ECO:0000256" key="8">
    <source>
        <dbReference type="ARBA" id="ARBA00023136"/>
    </source>
</evidence>
<keyword evidence="5 13" id="KW-0812">Transmembrane</keyword>
<evidence type="ECO:0000256" key="5">
    <source>
        <dbReference type="ARBA" id="ARBA00022692"/>
    </source>
</evidence>
<evidence type="ECO:0000256" key="13">
    <source>
        <dbReference type="SAM" id="Phobius"/>
    </source>
</evidence>
<dbReference type="AlphaFoldDB" id="A0A3R7NB10"/>
<keyword evidence="10" id="KW-0325">Glycoprotein</keyword>
<evidence type="ECO:0000256" key="10">
    <source>
        <dbReference type="ARBA" id="ARBA00023180"/>
    </source>
</evidence>
<dbReference type="InterPro" id="IPR001320">
    <property type="entry name" value="Iontro_rcpt_C"/>
</dbReference>
<dbReference type="OrthoDB" id="6373312at2759"/>
<keyword evidence="7" id="KW-0406">Ion transport</keyword>
<dbReference type="InterPro" id="IPR019594">
    <property type="entry name" value="Glu/Gly-bd"/>
</dbReference>
<dbReference type="InterPro" id="IPR052192">
    <property type="entry name" value="Insect_Ionotropic_Sensory_Rcpt"/>
</dbReference>
<evidence type="ECO:0000256" key="2">
    <source>
        <dbReference type="ARBA" id="ARBA00008685"/>
    </source>
</evidence>
<keyword evidence="12" id="KW-0407">Ion channel</keyword>
<comment type="subcellular location">
    <subcellularLocation>
        <location evidence="1">Cell membrane</location>
        <topology evidence="1">Multi-pass membrane protein</topology>
    </subcellularLocation>
</comment>
<keyword evidence="6 13" id="KW-1133">Transmembrane helix</keyword>